<dbReference type="Proteomes" id="UP000253506">
    <property type="component" value="Unassembled WGS sequence"/>
</dbReference>
<reference evidence="2 3" key="1">
    <citation type="submission" date="2018-07" db="EMBL/GenBank/DDBJ databases">
        <title>Genomic Encyclopedia of Type Strains, Phase III (KMG-III): the genomes of soil and plant-associated and newly described type strains.</title>
        <authorList>
            <person name="Whitman W."/>
        </authorList>
    </citation>
    <scope>NUCLEOTIDE SEQUENCE [LARGE SCALE GENOMIC DNA]</scope>
    <source>
        <strain evidence="2 3">CECT 7731</strain>
    </source>
</reference>
<dbReference type="AlphaFoldDB" id="A0A368ZMN4"/>
<feature type="non-terminal residue" evidence="2">
    <location>
        <position position="1"/>
    </location>
</feature>
<evidence type="ECO:0000313" key="3">
    <source>
        <dbReference type="Proteomes" id="UP000253506"/>
    </source>
</evidence>
<feature type="compositionally biased region" description="Basic and acidic residues" evidence="1">
    <location>
        <begin position="16"/>
        <end position="28"/>
    </location>
</feature>
<evidence type="ECO:0000256" key="1">
    <source>
        <dbReference type="SAM" id="MobiDB-lite"/>
    </source>
</evidence>
<gene>
    <name evidence="2" type="ORF">DFP77_13645</name>
</gene>
<evidence type="ECO:0000313" key="2">
    <source>
        <dbReference type="EMBL" id="RCW95991.1"/>
    </source>
</evidence>
<dbReference type="EMBL" id="QPJQ01000036">
    <property type="protein sequence ID" value="RCW95991.1"/>
    <property type="molecule type" value="Genomic_DNA"/>
</dbReference>
<proteinExistence type="predicted"/>
<feature type="region of interest" description="Disordered" evidence="1">
    <location>
        <begin position="1"/>
        <end position="28"/>
    </location>
</feature>
<accession>A0A368ZMN4</accession>
<name>A0A368ZMN4_9GAMM</name>
<feature type="compositionally biased region" description="Polar residues" evidence="1">
    <location>
        <begin position="1"/>
        <end position="15"/>
    </location>
</feature>
<sequence length="28" mass="3161">HLESVKNQSGQSSEASSERPHKLSDYLF</sequence>
<comment type="caution">
    <text evidence="2">The sequence shown here is derived from an EMBL/GenBank/DDBJ whole genome shotgun (WGS) entry which is preliminary data.</text>
</comment>
<protein>
    <submittedName>
        <fullName evidence="2">Uncharacterized protein</fullName>
    </submittedName>
</protein>
<organism evidence="2 3">
    <name type="scientific">Marinomonas foliarum</name>
    <dbReference type="NCBI Taxonomy" id="491950"/>
    <lineage>
        <taxon>Bacteria</taxon>
        <taxon>Pseudomonadati</taxon>
        <taxon>Pseudomonadota</taxon>
        <taxon>Gammaproteobacteria</taxon>
        <taxon>Oceanospirillales</taxon>
        <taxon>Oceanospirillaceae</taxon>
        <taxon>Marinomonas</taxon>
    </lineage>
</organism>